<keyword evidence="5 10" id="KW-0479">Metal-binding</keyword>
<keyword evidence="4 10" id="KW-0441">Lipid A biosynthesis</keyword>
<evidence type="ECO:0000256" key="2">
    <source>
        <dbReference type="ARBA" id="ARBA00022516"/>
    </source>
</evidence>
<dbReference type="NCBIfam" id="NF003743">
    <property type="entry name" value="PRK05340.1"/>
    <property type="match status" value="1"/>
</dbReference>
<feature type="binding site" evidence="10">
    <location>
        <position position="128"/>
    </location>
    <ligand>
        <name>Mn(2+)</name>
        <dbReference type="ChEBI" id="CHEBI:29035"/>
        <label>2</label>
    </ligand>
</feature>
<evidence type="ECO:0000256" key="3">
    <source>
        <dbReference type="ARBA" id="ARBA00022519"/>
    </source>
</evidence>
<dbReference type="InterPro" id="IPR004843">
    <property type="entry name" value="Calcineurin-like_PHP"/>
</dbReference>
<keyword evidence="2 10" id="KW-0444">Lipid biosynthesis</keyword>
<evidence type="ECO:0000259" key="11">
    <source>
        <dbReference type="Pfam" id="PF00149"/>
    </source>
</evidence>
<keyword evidence="7 10" id="KW-0443">Lipid metabolism</keyword>
<evidence type="ECO:0000256" key="6">
    <source>
        <dbReference type="ARBA" id="ARBA00022801"/>
    </source>
</evidence>
<comment type="pathway">
    <text evidence="10">Glycolipid biosynthesis; lipid IV(A) biosynthesis; lipid IV(A) from (3R)-3-hydroxytetradecanoyl-[acyl-carrier-protein] and UDP-N-acetyl-alpha-D-glucosamine: step 4/6.</text>
</comment>
<evidence type="ECO:0000256" key="7">
    <source>
        <dbReference type="ARBA" id="ARBA00023098"/>
    </source>
</evidence>
<evidence type="ECO:0000256" key="5">
    <source>
        <dbReference type="ARBA" id="ARBA00022723"/>
    </source>
</evidence>
<feature type="binding site" evidence="10">
    <location>
        <position position="56"/>
    </location>
    <ligand>
        <name>Mn(2+)</name>
        <dbReference type="ChEBI" id="CHEBI:29035"/>
        <label>2</label>
    </ligand>
</feature>
<accession>A0A2U2N606</accession>
<dbReference type="EMBL" id="QFFI01000005">
    <property type="protein sequence ID" value="PWG64616.1"/>
    <property type="molecule type" value="Genomic_DNA"/>
</dbReference>
<dbReference type="SUPFAM" id="SSF56300">
    <property type="entry name" value="Metallo-dependent phosphatases"/>
    <property type="match status" value="1"/>
</dbReference>
<feature type="binding site" evidence="10">
    <location>
        <position position="209"/>
    </location>
    <ligand>
        <name>substrate</name>
    </ligand>
</feature>
<dbReference type="Gene3D" id="3.60.21.10">
    <property type="match status" value="1"/>
</dbReference>
<dbReference type="EC" id="3.6.1.54" evidence="10"/>
<comment type="caution">
    <text evidence="10">Lacks conserved residue(s) required for the propagation of feature annotation.</text>
</comment>
<dbReference type="InterPro" id="IPR010138">
    <property type="entry name" value="UDP-diacylglucosamine_Hdrlase"/>
</dbReference>
<dbReference type="GO" id="GO:0030145">
    <property type="term" value="F:manganese ion binding"/>
    <property type="evidence" value="ECO:0007669"/>
    <property type="project" value="UniProtKB-UniRule"/>
</dbReference>
<evidence type="ECO:0000256" key="8">
    <source>
        <dbReference type="ARBA" id="ARBA00023136"/>
    </source>
</evidence>
<proteinExistence type="inferred from homology"/>
<reference evidence="12 13" key="1">
    <citation type="submission" date="2018-05" db="EMBL/GenBank/DDBJ databases">
        <title>Spiribacter halobius sp. nov., a moderately halophilic bacterium isolated from marine solar saltern.</title>
        <authorList>
            <person name="Zheng W.-S."/>
            <person name="Lu D.-C."/>
            <person name="Du Z.-J."/>
        </authorList>
    </citation>
    <scope>NUCLEOTIDE SEQUENCE [LARGE SCALE GENOMIC DNA]</scope>
    <source>
        <strain evidence="12 13">E85</strain>
    </source>
</reference>
<protein>
    <recommendedName>
        <fullName evidence="10">UDP-2,3-diacylglucosamine hydrolase</fullName>
        <ecNumber evidence="10">3.6.1.54</ecNumber>
    </recommendedName>
    <alternativeName>
        <fullName evidence="10">UDP-2,3-diacylglucosamine diphosphatase</fullName>
    </alternativeName>
</protein>
<keyword evidence="13" id="KW-1185">Reference proteome</keyword>
<dbReference type="RefSeq" id="WP_109676742.1">
    <property type="nucleotide sequence ID" value="NZ_CP086615.1"/>
</dbReference>
<feature type="binding site" evidence="10">
    <location>
        <position position="25"/>
    </location>
    <ligand>
        <name>Mn(2+)</name>
        <dbReference type="ChEBI" id="CHEBI:29035"/>
        <label>1</label>
    </ligand>
</feature>
<evidence type="ECO:0000313" key="12">
    <source>
        <dbReference type="EMBL" id="PWG64616.1"/>
    </source>
</evidence>
<keyword evidence="9 10" id="KW-0464">Manganese</keyword>
<feature type="binding site" evidence="10">
    <location>
        <begin position="93"/>
        <end position="94"/>
    </location>
    <ligand>
        <name>substrate</name>
    </ligand>
</feature>
<comment type="caution">
    <text evidence="12">The sequence shown here is derived from an EMBL/GenBank/DDBJ whole genome shotgun (WGS) entry which is preliminary data.</text>
</comment>
<comment type="function">
    <text evidence="10">Hydrolyzes the pyrophosphate bond of UDP-2,3-diacylglucosamine to yield 2,3-diacylglucosamine 1-phosphate (lipid X) and UMP by catalyzing the attack of water at the alpha-P atom. Involved in the biosynthesis of lipid A, a phosphorylated glycolipid that anchors the lipopolysaccharide to the outer membrane of the cell.</text>
</comment>
<dbReference type="InterPro" id="IPR029052">
    <property type="entry name" value="Metallo-depent_PP-like"/>
</dbReference>
<name>A0A2U2N606_9GAMM</name>
<dbReference type="Proteomes" id="UP000245474">
    <property type="component" value="Unassembled WGS sequence"/>
</dbReference>
<dbReference type="GO" id="GO:0008758">
    <property type="term" value="F:UDP-2,3-diacylglucosamine hydrolase activity"/>
    <property type="evidence" value="ECO:0007669"/>
    <property type="project" value="UniProtKB-UniRule"/>
</dbReference>
<evidence type="ECO:0000313" key="13">
    <source>
        <dbReference type="Proteomes" id="UP000245474"/>
    </source>
</evidence>
<dbReference type="NCBIfam" id="TIGR01854">
    <property type="entry name" value="lipid_A_lpxH"/>
    <property type="match status" value="1"/>
</dbReference>
<dbReference type="UniPathway" id="UPA00359">
    <property type="reaction ID" value="UER00480"/>
</dbReference>
<comment type="cofactor">
    <cofactor evidence="10">
        <name>Mn(2+)</name>
        <dbReference type="ChEBI" id="CHEBI:29035"/>
    </cofactor>
    <text evidence="10">Binds 2 Mn(2+) ions per subunit in a binuclear metal center.</text>
</comment>
<dbReference type="PANTHER" id="PTHR34990">
    <property type="entry name" value="UDP-2,3-DIACYLGLUCOSAMINE HYDROLASE-RELATED"/>
    <property type="match status" value="1"/>
</dbReference>
<feature type="domain" description="Calcineurin-like phosphoesterase" evidence="11">
    <location>
        <begin position="17"/>
        <end position="213"/>
    </location>
</feature>
<feature type="binding site" evidence="10">
    <location>
        <position position="174"/>
    </location>
    <ligand>
        <name>substrate</name>
    </ligand>
</feature>
<comment type="similarity">
    <text evidence="10">Belongs to the LpxH family.</text>
</comment>
<dbReference type="OrthoDB" id="9783283at2"/>
<evidence type="ECO:0000256" key="10">
    <source>
        <dbReference type="HAMAP-Rule" id="MF_00575"/>
    </source>
</evidence>
<evidence type="ECO:0000256" key="9">
    <source>
        <dbReference type="ARBA" id="ARBA00023211"/>
    </source>
</evidence>
<comment type="catalytic activity">
    <reaction evidence="10">
        <text>UDP-2-N,3-O-bis[(3R)-3-hydroxytetradecanoyl]-alpha-D-glucosamine + H2O = 2-N,3-O-bis[(3R)-3-hydroxytetradecanoyl]-alpha-D-glucosaminyl 1-phosphate + UMP + 2 H(+)</text>
        <dbReference type="Rhea" id="RHEA:25213"/>
        <dbReference type="ChEBI" id="CHEBI:15377"/>
        <dbReference type="ChEBI" id="CHEBI:15378"/>
        <dbReference type="ChEBI" id="CHEBI:57865"/>
        <dbReference type="ChEBI" id="CHEBI:57957"/>
        <dbReference type="ChEBI" id="CHEBI:78847"/>
        <dbReference type="EC" id="3.6.1.54"/>
    </reaction>
</comment>
<dbReference type="PANTHER" id="PTHR34990:SF1">
    <property type="entry name" value="UDP-2,3-DIACYLGLUCOSAMINE HYDROLASE"/>
    <property type="match status" value="1"/>
</dbReference>
<gene>
    <name evidence="10" type="primary">lpxH</name>
    <name evidence="12" type="ORF">DEM34_04620</name>
</gene>
<dbReference type="CDD" id="cd07398">
    <property type="entry name" value="MPP_YbbF-LpxH"/>
    <property type="match status" value="1"/>
</dbReference>
<keyword evidence="6 10" id="KW-0378">Hydrolase</keyword>
<dbReference type="Pfam" id="PF00149">
    <property type="entry name" value="Metallophos"/>
    <property type="match status" value="1"/>
</dbReference>
<evidence type="ECO:0000256" key="4">
    <source>
        <dbReference type="ARBA" id="ARBA00022556"/>
    </source>
</evidence>
<evidence type="ECO:0000256" key="1">
    <source>
        <dbReference type="ARBA" id="ARBA00022475"/>
    </source>
</evidence>
<dbReference type="GO" id="GO:0005737">
    <property type="term" value="C:cytoplasm"/>
    <property type="evidence" value="ECO:0007669"/>
    <property type="project" value="InterPro"/>
</dbReference>
<feature type="binding site" evidence="10">
    <location>
        <position position="209"/>
    </location>
    <ligand>
        <name>Mn(2+)</name>
        <dbReference type="ChEBI" id="CHEBI:29035"/>
        <label>2</label>
    </ligand>
</feature>
<keyword evidence="1 10" id="KW-1003">Cell membrane</keyword>
<keyword evidence="8 10" id="KW-0472">Membrane</keyword>
<feature type="binding site" evidence="10">
    <location>
        <position position="211"/>
    </location>
    <ligand>
        <name>Mn(2+)</name>
        <dbReference type="ChEBI" id="CHEBI:29035"/>
        <label>1</label>
    </ligand>
</feature>
<dbReference type="GO" id="GO:0019897">
    <property type="term" value="C:extrinsic component of plasma membrane"/>
    <property type="evidence" value="ECO:0007669"/>
    <property type="project" value="UniProtKB-UniRule"/>
</dbReference>
<dbReference type="HAMAP" id="MF_00575">
    <property type="entry name" value="LpxH"/>
    <property type="match status" value="1"/>
</dbReference>
<organism evidence="12 13">
    <name type="scientific">Sediminicurvatus halobius</name>
    <dbReference type="NCBI Taxonomy" id="2182432"/>
    <lineage>
        <taxon>Bacteria</taxon>
        <taxon>Pseudomonadati</taxon>
        <taxon>Pseudomonadota</taxon>
        <taxon>Gammaproteobacteria</taxon>
        <taxon>Chromatiales</taxon>
        <taxon>Ectothiorhodospiraceae</taxon>
        <taxon>Sediminicurvatus</taxon>
    </lineage>
</organism>
<feature type="binding site" evidence="10">
    <location>
        <position position="56"/>
    </location>
    <ligand>
        <name>Mn(2+)</name>
        <dbReference type="ChEBI" id="CHEBI:29035"/>
        <label>1</label>
    </ligand>
</feature>
<comment type="subcellular location">
    <subcellularLocation>
        <location evidence="10">Cell inner membrane</location>
        <topology evidence="10">Peripheral membrane protein</topology>
        <orientation evidence="10">Cytoplasmic side</orientation>
    </subcellularLocation>
</comment>
<feature type="binding site" evidence="10">
    <location>
        <position position="23"/>
    </location>
    <ligand>
        <name>Mn(2+)</name>
        <dbReference type="ChEBI" id="CHEBI:29035"/>
        <label>1</label>
    </ligand>
</feature>
<dbReference type="GO" id="GO:0009245">
    <property type="term" value="P:lipid A biosynthetic process"/>
    <property type="evidence" value="ECO:0007669"/>
    <property type="project" value="UniProtKB-UniRule"/>
</dbReference>
<keyword evidence="3 10" id="KW-0997">Cell inner membrane</keyword>
<sequence length="257" mass="28388">MPAERAAIARHDSHAAPVLFAADMHLDPDRPAVTEAFLRFLASDAARAQALYLLGDLFEAWIGDDAVPPEHPVLAALRRLTDSGVSLWLMHGNRDFLLGEGFEAATGGTLLPEPSLIRIDDEPVLIEHGDALCTDDGEYQRFRAIVRDPAWQSRFLALSVSERLAQARQARAQSSQHGQATADAIMDVNPGAVAERFREFGVRRLIHGHTHRPAVHESEVDGTPVTRIVLGDWFEQGSLLRVTDGEYRLETLPLPRK</sequence>
<feature type="binding site" evidence="10">
    <location>
        <position position="136"/>
    </location>
    <ligand>
        <name>substrate</name>
    </ligand>
</feature>
<dbReference type="InterPro" id="IPR043461">
    <property type="entry name" value="LpxH-like"/>
</dbReference>
<dbReference type="AlphaFoldDB" id="A0A2U2N606"/>
<feature type="binding site" evidence="10">
    <location>
        <position position="93"/>
    </location>
    <ligand>
        <name>Mn(2+)</name>
        <dbReference type="ChEBI" id="CHEBI:29035"/>
        <label>2</label>
    </ligand>
</feature>